<feature type="domain" description="ABC transmembrane type-1" evidence="8">
    <location>
        <begin position="71"/>
        <end position="283"/>
    </location>
</feature>
<dbReference type="Proteomes" id="UP000295008">
    <property type="component" value="Unassembled WGS sequence"/>
</dbReference>
<evidence type="ECO:0000256" key="3">
    <source>
        <dbReference type="ARBA" id="ARBA00022475"/>
    </source>
</evidence>
<sequence length="293" mass="33028">MKSKTPAAQEAMAGYLFLTPNLIGFLVFFVFPVLGSLWVSFNDWNLLTPPAFIGAKNYQTLLTDNLFWQTLWNTFYFSVCSVPLSIGLSLVLAIFLNQKIHGINFFRAAFFLPTICSVVSIALIWQWLFDFQTGLINHVLSFIKLGPFPWINSPAWAMPSVIMVAVWRNIGLNMVIFLAGLQGVPAEMYEAAKIDGANAWKMFWNVTWPMVSPTTFFVTVTSMINSFQVFDVTTVMTNGGPANATNTLVMLIYQHAFQFFRMGYASGIAYILFGIVLILTIVQTVSSKRWVHY</sequence>
<reference evidence="9 10" key="1">
    <citation type="submission" date="2019-03" db="EMBL/GenBank/DDBJ databases">
        <title>Genomic Encyclopedia of Type Strains, Phase IV (KMG-IV): sequencing the most valuable type-strain genomes for metagenomic binning, comparative biology and taxonomic classification.</title>
        <authorList>
            <person name="Goeker M."/>
        </authorList>
    </citation>
    <scope>NUCLEOTIDE SEQUENCE [LARGE SCALE GENOMIC DNA]</scope>
    <source>
        <strain evidence="9 10">LX-B</strain>
    </source>
</reference>
<keyword evidence="2 7" id="KW-0813">Transport</keyword>
<dbReference type="CDD" id="cd06261">
    <property type="entry name" value="TM_PBP2"/>
    <property type="match status" value="1"/>
</dbReference>
<dbReference type="SUPFAM" id="SSF161098">
    <property type="entry name" value="MetI-like"/>
    <property type="match status" value="1"/>
</dbReference>
<dbReference type="EMBL" id="SLUN01000004">
    <property type="protein sequence ID" value="TCL74293.1"/>
    <property type="molecule type" value="Genomic_DNA"/>
</dbReference>
<protein>
    <submittedName>
        <fullName evidence="9">Carbohydrate ABC transporter membrane protein 1 (CUT1 family)</fullName>
    </submittedName>
</protein>
<keyword evidence="5 7" id="KW-1133">Transmembrane helix</keyword>
<evidence type="ECO:0000259" key="8">
    <source>
        <dbReference type="PROSITE" id="PS50928"/>
    </source>
</evidence>
<dbReference type="InterPro" id="IPR035906">
    <property type="entry name" value="MetI-like_sf"/>
</dbReference>
<dbReference type="InterPro" id="IPR000515">
    <property type="entry name" value="MetI-like"/>
</dbReference>
<evidence type="ECO:0000256" key="5">
    <source>
        <dbReference type="ARBA" id="ARBA00022989"/>
    </source>
</evidence>
<evidence type="ECO:0000313" key="9">
    <source>
        <dbReference type="EMBL" id="TCL74293.1"/>
    </source>
</evidence>
<evidence type="ECO:0000256" key="6">
    <source>
        <dbReference type="ARBA" id="ARBA00023136"/>
    </source>
</evidence>
<accession>A0A4R1S4R7</accession>
<dbReference type="PANTHER" id="PTHR30193:SF41">
    <property type="entry name" value="DIACETYLCHITOBIOSE UPTAKE SYSTEM PERMEASE PROTEIN NGCF"/>
    <property type="match status" value="1"/>
</dbReference>
<comment type="similarity">
    <text evidence="7">Belongs to the binding-protein-dependent transport system permease family.</text>
</comment>
<feature type="transmembrane region" description="Helical" evidence="7">
    <location>
        <begin position="202"/>
        <end position="224"/>
    </location>
</feature>
<evidence type="ECO:0000313" key="10">
    <source>
        <dbReference type="Proteomes" id="UP000295008"/>
    </source>
</evidence>
<dbReference type="PROSITE" id="PS50928">
    <property type="entry name" value="ABC_TM1"/>
    <property type="match status" value="1"/>
</dbReference>
<keyword evidence="6 7" id="KW-0472">Membrane</keyword>
<evidence type="ECO:0000256" key="2">
    <source>
        <dbReference type="ARBA" id="ARBA00022448"/>
    </source>
</evidence>
<feature type="transmembrane region" description="Helical" evidence="7">
    <location>
        <begin position="75"/>
        <end position="96"/>
    </location>
</feature>
<dbReference type="AlphaFoldDB" id="A0A4R1S4R7"/>
<evidence type="ECO:0000256" key="7">
    <source>
        <dbReference type="RuleBase" id="RU363032"/>
    </source>
</evidence>
<dbReference type="RefSeq" id="WP_207930709.1">
    <property type="nucleotide sequence ID" value="NZ_SLUN01000004.1"/>
</dbReference>
<keyword evidence="10" id="KW-1185">Reference proteome</keyword>
<gene>
    <name evidence="9" type="ORF">EDC14_1004231</name>
</gene>
<comment type="subcellular location">
    <subcellularLocation>
        <location evidence="1 7">Cell membrane</location>
        <topology evidence="1 7">Multi-pass membrane protein</topology>
    </subcellularLocation>
</comment>
<name>A0A4R1S4R7_HYDET</name>
<dbReference type="Pfam" id="PF00528">
    <property type="entry name" value="BPD_transp_1"/>
    <property type="match status" value="1"/>
</dbReference>
<evidence type="ECO:0000256" key="4">
    <source>
        <dbReference type="ARBA" id="ARBA00022692"/>
    </source>
</evidence>
<organism evidence="9 10">
    <name type="scientific">Hydrogenispora ethanolica</name>
    <dbReference type="NCBI Taxonomy" id="1082276"/>
    <lineage>
        <taxon>Bacteria</taxon>
        <taxon>Bacillati</taxon>
        <taxon>Bacillota</taxon>
        <taxon>Hydrogenispora</taxon>
    </lineage>
</organism>
<proteinExistence type="inferred from homology"/>
<dbReference type="Gene3D" id="1.10.3720.10">
    <property type="entry name" value="MetI-like"/>
    <property type="match status" value="1"/>
</dbReference>
<evidence type="ECO:0000256" key="1">
    <source>
        <dbReference type="ARBA" id="ARBA00004651"/>
    </source>
</evidence>
<keyword evidence="4 7" id="KW-0812">Transmembrane</keyword>
<dbReference type="InterPro" id="IPR051393">
    <property type="entry name" value="ABC_transporter_permease"/>
</dbReference>
<dbReference type="GO" id="GO:0005886">
    <property type="term" value="C:plasma membrane"/>
    <property type="evidence" value="ECO:0007669"/>
    <property type="project" value="UniProtKB-SubCell"/>
</dbReference>
<comment type="caution">
    <text evidence="9">The sequence shown here is derived from an EMBL/GenBank/DDBJ whole genome shotgun (WGS) entry which is preliminary data.</text>
</comment>
<feature type="transmembrane region" description="Helical" evidence="7">
    <location>
        <begin position="12"/>
        <end position="39"/>
    </location>
</feature>
<feature type="transmembrane region" description="Helical" evidence="7">
    <location>
        <begin position="108"/>
        <end position="128"/>
    </location>
</feature>
<feature type="transmembrane region" description="Helical" evidence="7">
    <location>
        <begin position="262"/>
        <end position="282"/>
    </location>
</feature>
<feature type="transmembrane region" description="Helical" evidence="7">
    <location>
        <begin position="156"/>
        <end position="181"/>
    </location>
</feature>
<dbReference type="PANTHER" id="PTHR30193">
    <property type="entry name" value="ABC TRANSPORTER PERMEASE PROTEIN"/>
    <property type="match status" value="1"/>
</dbReference>
<keyword evidence="3" id="KW-1003">Cell membrane</keyword>
<dbReference type="GO" id="GO:0055085">
    <property type="term" value="P:transmembrane transport"/>
    <property type="evidence" value="ECO:0007669"/>
    <property type="project" value="InterPro"/>
</dbReference>